<reference evidence="5 6" key="1">
    <citation type="journal article" date="2018" name="Genome Announc.">
        <title>Draft Genome Sequence of "Candidatus Phycosocius bacilliformis," an Alphaproteobacterial Ectosymbiont of the Hydrocarbon-Producing Green Alga Botryococcus braunii.</title>
        <authorList>
            <person name="Tanabe Y."/>
            <person name="Yamaguchi H."/>
            <person name="Watanabe M.M."/>
        </authorList>
    </citation>
    <scope>NUCLEOTIDE SEQUENCE [LARGE SCALE GENOMIC DNA]</scope>
    <source>
        <strain evidence="5 6">BOTRYCO-2</strain>
    </source>
</reference>
<protein>
    <submittedName>
        <fullName evidence="5">Putative zinc-binding alcohol dehydrogenase</fullName>
        <ecNumber evidence="5">1.1.1.1</ecNumber>
    </submittedName>
</protein>
<dbReference type="GO" id="GO:0046872">
    <property type="term" value="F:metal ion binding"/>
    <property type="evidence" value="ECO:0007669"/>
    <property type="project" value="UniProtKB-KW"/>
</dbReference>
<name>A0A2P2E9L7_9PROT</name>
<comment type="caution">
    <text evidence="5">The sequence shown here is derived from an EMBL/GenBank/DDBJ whole genome shotgun (WGS) entry which is preliminary data.</text>
</comment>
<evidence type="ECO:0000259" key="4">
    <source>
        <dbReference type="Pfam" id="PF08240"/>
    </source>
</evidence>
<dbReference type="InterPro" id="IPR036291">
    <property type="entry name" value="NAD(P)-bd_dom_sf"/>
</dbReference>
<gene>
    <name evidence="5" type="ORF">PbB2_01428</name>
</gene>
<evidence type="ECO:0000313" key="5">
    <source>
        <dbReference type="EMBL" id="GBF57759.1"/>
    </source>
</evidence>
<evidence type="ECO:0000256" key="1">
    <source>
        <dbReference type="ARBA" id="ARBA00001947"/>
    </source>
</evidence>
<dbReference type="SUPFAM" id="SSF51735">
    <property type="entry name" value="NAD(P)-binding Rossmann-fold domains"/>
    <property type="match status" value="1"/>
</dbReference>
<keyword evidence="5" id="KW-0560">Oxidoreductase</keyword>
<dbReference type="EMBL" id="BFBR01000004">
    <property type="protein sequence ID" value="GBF57759.1"/>
    <property type="molecule type" value="Genomic_DNA"/>
</dbReference>
<dbReference type="InterPro" id="IPR013154">
    <property type="entry name" value="ADH-like_N"/>
</dbReference>
<dbReference type="SUPFAM" id="SSF50129">
    <property type="entry name" value="GroES-like"/>
    <property type="match status" value="1"/>
</dbReference>
<dbReference type="Pfam" id="PF08240">
    <property type="entry name" value="ADH_N"/>
    <property type="match status" value="1"/>
</dbReference>
<sequence>MRALIFNKPGDLIWQEQKDLQLQGPREAIVRPIASTTCDLDRLILRGEAPFTGPFAIGHECVAEVVDVGEEVRRVRRGDIVVVNWHISCSHCDRCQTGRPNSCRTHQTGAMYGLPGLGDWGGTFSDSIRVIEADFALTKVPIGVRPEIVASAADNLPFAFEFTIPHLRAVPGAEVLVMGGCGSIALYAVMFARAGGASRVVYYDTDPARLDLATHYGAEVVEGPTPRRAGSFPIVIDASAQADSLLCAIRSVEPEGIVSSVGGHFLPVSMPLFDMYRTGVRFYTGRGRGGPNVAETLQWVADGRVDPSAVTSQVAAFDDAPDVLAEPSLKPVLARPPIFQPS</sequence>
<keyword evidence="3" id="KW-0862">Zinc</keyword>
<evidence type="ECO:0000256" key="2">
    <source>
        <dbReference type="ARBA" id="ARBA00022723"/>
    </source>
</evidence>
<keyword evidence="2" id="KW-0479">Metal-binding</keyword>
<dbReference type="Gene3D" id="3.90.180.10">
    <property type="entry name" value="Medium-chain alcohol dehydrogenases, catalytic domain"/>
    <property type="match status" value="1"/>
</dbReference>
<dbReference type="OrthoDB" id="9773078at2"/>
<dbReference type="Gene3D" id="3.40.50.720">
    <property type="entry name" value="NAD(P)-binding Rossmann-like Domain"/>
    <property type="match status" value="1"/>
</dbReference>
<dbReference type="RefSeq" id="WP_108984646.1">
    <property type="nucleotide sequence ID" value="NZ_BFBR01000004.1"/>
</dbReference>
<organism evidence="5 6">
    <name type="scientific">Candidatus Phycosocius bacilliformis</name>
    <dbReference type="NCBI Taxonomy" id="1445552"/>
    <lineage>
        <taxon>Bacteria</taxon>
        <taxon>Pseudomonadati</taxon>
        <taxon>Pseudomonadota</taxon>
        <taxon>Alphaproteobacteria</taxon>
        <taxon>Caulobacterales</taxon>
        <taxon>Caulobacterales incertae sedis</taxon>
        <taxon>Candidatus Phycosocius</taxon>
    </lineage>
</organism>
<proteinExistence type="predicted"/>
<dbReference type="AlphaFoldDB" id="A0A2P2E9L7"/>
<dbReference type="GO" id="GO:0004022">
    <property type="term" value="F:alcohol dehydrogenase (NAD+) activity"/>
    <property type="evidence" value="ECO:0007669"/>
    <property type="project" value="UniProtKB-EC"/>
</dbReference>
<keyword evidence="6" id="KW-1185">Reference proteome</keyword>
<feature type="domain" description="Alcohol dehydrogenase-like N-terminal" evidence="4">
    <location>
        <begin position="24"/>
        <end position="134"/>
    </location>
</feature>
<evidence type="ECO:0000313" key="6">
    <source>
        <dbReference type="Proteomes" id="UP000245086"/>
    </source>
</evidence>
<dbReference type="PANTHER" id="PTHR42813:SF7">
    <property type="entry name" value="ALCOHOL DEHYDROGENASE (ZN-DEPENDENT)-RELATED"/>
    <property type="match status" value="1"/>
</dbReference>
<dbReference type="PANTHER" id="PTHR42813">
    <property type="entry name" value="ZINC-TYPE ALCOHOL DEHYDROGENASE-LIKE"/>
    <property type="match status" value="1"/>
</dbReference>
<evidence type="ECO:0000256" key="3">
    <source>
        <dbReference type="ARBA" id="ARBA00022833"/>
    </source>
</evidence>
<comment type="cofactor">
    <cofactor evidence="1">
        <name>Zn(2+)</name>
        <dbReference type="ChEBI" id="CHEBI:29105"/>
    </cofactor>
</comment>
<dbReference type="EC" id="1.1.1.1" evidence="5"/>
<dbReference type="InterPro" id="IPR011032">
    <property type="entry name" value="GroES-like_sf"/>
</dbReference>
<dbReference type="Proteomes" id="UP000245086">
    <property type="component" value="Unassembled WGS sequence"/>
</dbReference>
<accession>A0A2P2E9L7</accession>